<dbReference type="SUPFAM" id="SSF57716">
    <property type="entry name" value="Glucocorticoid receptor-like (DNA-binding domain)"/>
    <property type="match status" value="1"/>
</dbReference>
<dbReference type="Proteomes" id="UP000828236">
    <property type="component" value="Unassembled WGS sequence"/>
</dbReference>
<dbReference type="FunFam" id="3.30.50.10:FF:000042">
    <property type="entry name" value="Nuclear hormone receptor HR96"/>
    <property type="match status" value="1"/>
</dbReference>
<dbReference type="PROSITE" id="PS00031">
    <property type="entry name" value="NUCLEAR_REC_DBD_1"/>
    <property type="match status" value="1"/>
</dbReference>
<organism evidence="11">
    <name type="scientific">Dermatophagoides farinae</name>
    <name type="common">American house dust mite</name>
    <dbReference type="NCBI Taxonomy" id="6954"/>
    <lineage>
        <taxon>Eukaryota</taxon>
        <taxon>Metazoa</taxon>
        <taxon>Ecdysozoa</taxon>
        <taxon>Arthropoda</taxon>
        <taxon>Chelicerata</taxon>
        <taxon>Arachnida</taxon>
        <taxon>Acari</taxon>
        <taxon>Acariformes</taxon>
        <taxon>Sarcoptiformes</taxon>
        <taxon>Astigmata</taxon>
        <taxon>Psoroptidia</taxon>
        <taxon>Analgoidea</taxon>
        <taxon>Pyroglyphidae</taxon>
        <taxon>Dermatophagoidinae</taxon>
        <taxon>Dermatophagoides</taxon>
    </lineage>
</organism>
<keyword evidence="4" id="KW-0862">Zinc</keyword>
<dbReference type="GO" id="GO:0008270">
    <property type="term" value="F:zinc ion binding"/>
    <property type="evidence" value="ECO:0007669"/>
    <property type="project" value="UniProtKB-KW"/>
</dbReference>
<dbReference type="GO" id="GO:0000978">
    <property type="term" value="F:RNA polymerase II cis-regulatory region sequence-specific DNA binding"/>
    <property type="evidence" value="ECO:0007669"/>
    <property type="project" value="TreeGrafter"/>
</dbReference>
<gene>
    <name evidence="11" type="ORF">HUG17_4181</name>
</gene>
<keyword evidence="2" id="KW-0479">Metal-binding</keyword>
<dbReference type="GO" id="GO:0006950">
    <property type="term" value="P:response to stress"/>
    <property type="evidence" value="ECO:0007669"/>
    <property type="project" value="UniProtKB-ARBA"/>
</dbReference>
<evidence type="ECO:0000256" key="6">
    <source>
        <dbReference type="ARBA" id="ARBA00023125"/>
    </source>
</evidence>
<keyword evidence="7" id="KW-0804">Transcription</keyword>
<evidence type="ECO:0000313" key="11">
    <source>
        <dbReference type="EMBL" id="KAH7641137.1"/>
    </source>
</evidence>
<dbReference type="InterPro" id="IPR013088">
    <property type="entry name" value="Znf_NHR/GATA"/>
</dbReference>
<evidence type="ECO:0000256" key="4">
    <source>
        <dbReference type="ARBA" id="ARBA00022833"/>
    </source>
</evidence>
<feature type="domain" description="Nuclear receptor" evidence="10">
    <location>
        <begin position="13"/>
        <end position="88"/>
    </location>
</feature>
<evidence type="ECO:0000256" key="2">
    <source>
        <dbReference type="ARBA" id="ARBA00022723"/>
    </source>
</evidence>
<comment type="subcellular location">
    <subcellularLocation>
        <location evidence="1">Nucleus</location>
    </subcellularLocation>
</comment>
<dbReference type="PANTHER" id="PTHR24082:SF283">
    <property type="entry name" value="NUCLEAR HORMONE RECEPTOR HR96"/>
    <property type="match status" value="1"/>
</dbReference>
<dbReference type="InterPro" id="IPR001628">
    <property type="entry name" value="Znf_hrmn_rcpt"/>
</dbReference>
<protein>
    <submittedName>
        <fullName evidence="11">Nuclear hormone receptor hr96-like isoform x1</fullName>
    </submittedName>
</protein>
<sequence>MEDSDDHLKYKPNKLCGICGDKALGYNFNAITCEACKAFFRRNALRTKDFKCPFDGNCKIDLVTRRFCQKCRLKKCFDIGMKKEWILSDEEKRSIYNTVNNNNHHSNKTLMKMPANGNVNTHHQPINRDIPENNHHNNRNNQKENFFNSLYLFEQHKYQQNLYLSSKFFPISPRTENNNNNMNHIRHQDL</sequence>
<dbReference type="GO" id="GO:0005634">
    <property type="term" value="C:nucleus"/>
    <property type="evidence" value="ECO:0007669"/>
    <property type="project" value="UniProtKB-SubCell"/>
</dbReference>
<evidence type="ECO:0000259" key="10">
    <source>
        <dbReference type="PROSITE" id="PS51030"/>
    </source>
</evidence>
<evidence type="ECO:0000256" key="3">
    <source>
        <dbReference type="ARBA" id="ARBA00022771"/>
    </source>
</evidence>
<keyword evidence="9" id="KW-0539">Nucleus</keyword>
<keyword evidence="6" id="KW-0238">DNA-binding</keyword>
<dbReference type="GO" id="GO:0000122">
    <property type="term" value="P:negative regulation of transcription by RNA polymerase II"/>
    <property type="evidence" value="ECO:0007669"/>
    <property type="project" value="TreeGrafter"/>
</dbReference>
<dbReference type="Pfam" id="PF00105">
    <property type="entry name" value="zf-C4"/>
    <property type="match status" value="1"/>
</dbReference>
<dbReference type="PROSITE" id="PS51030">
    <property type="entry name" value="NUCLEAR_REC_DBD_2"/>
    <property type="match status" value="1"/>
</dbReference>
<keyword evidence="3" id="KW-0863">Zinc-finger</keyword>
<reference evidence="11" key="2">
    <citation type="journal article" date="2021" name="World Allergy Organ. J.">
        <title>Chromosome-level assembly of Dermatophagoides farinae genome and transcriptome reveals two novel allergens Der f 37 and Der f 39.</title>
        <authorList>
            <person name="Chen J."/>
            <person name="Cai Z."/>
            <person name="Fan D."/>
            <person name="Hu J."/>
            <person name="Hou Y."/>
            <person name="He Y."/>
            <person name="Zhang Z."/>
            <person name="Zhao Z."/>
            <person name="Gao P."/>
            <person name="Hu W."/>
            <person name="Sun J."/>
            <person name="Li J."/>
            <person name="Ji K."/>
        </authorList>
    </citation>
    <scope>NUCLEOTIDE SEQUENCE</scope>
    <source>
        <strain evidence="11">JKM2019</strain>
    </source>
</reference>
<evidence type="ECO:0000256" key="1">
    <source>
        <dbReference type="ARBA" id="ARBA00004123"/>
    </source>
</evidence>
<dbReference type="GO" id="GO:0045944">
    <property type="term" value="P:positive regulation of transcription by RNA polymerase II"/>
    <property type="evidence" value="ECO:0007669"/>
    <property type="project" value="TreeGrafter"/>
</dbReference>
<name>A0A9D4SGK4_DERFA</name>
<reference evidence="11" key="1">
    <citation type="submission" date="2020-06" db="EMBL/GenBank/DDBJ databases">
        <authorList>
            <person name="Ji K."/>
            <person name="Li J."/>
        </authorList>
    </citation>
    <scope>NUCLEOTIDE SEQUENCE</scope>
    <source>
        <strain evidence="11">JKM2019</strain>
        <tissue evidence="11">Whole body</tissue>
    </source>
</reference>
<dbReference type="SMART" id="SM00399">
    <property type="entry name" value="ZnF_C4"/>
    <property type="match status" value="1"/>
</dbReference>
<dbReference type="GO" id="GO:0030154">
    <property type="term" value="P:cell differentiation"/>
    <property type="evidence" value="ECO:0007669"/>
    <property type="project" value="TreeGrafter"/>
</dbReference>
<accession>A0A9D4SGK4</accession>
<keyword evidence="8 11" id="KW-0675">Receptor</keyword>
<dbReference type="Gene3D" id="3.30.50.10">
    <property type="entry name" value="Erythroid Transcription Factor GATA-1, subunit A"/>
    <property type="match status" value="1"/>
</dbReference>
<dbReference type="InterPro" id="IPR050234">
    <property type="entry name" value="Nuclear_hormone_rcpt_NR1"/>
</dbReference>
<dbReference type="EMBL" id="SDOV01000004">
    <property type="protein sequence ID" value="KAH7641137.1"/>
    <property type="molecule type" value="Genomic_DNA"/>
</dbReference>
<dbReference type="GO" id="GO:0004879">
    <property type="term" value="F:nuclear receptor activity"/>
    <property type="evidence" value="ECO:0007669"/>
    <property type="project" value="TreeGrafter"/>
</dbReference>
<evidence type="ECO:0000256" key="7">
    <source>
        <dbReference type="ARBA" id="ARBA00023163"/>
    </source>
</evidence>
<evidence type="ECO:0000256" key="9">
    <source>
        <dbReference type="ARBA" id="ARBA00023242"/>
    </source>
</evidence>
<dbReference type="AlphaFoldDB" id="A0A9D4SGK4"/>
<dbReference type="PRINTS" id="PR00047">
    <property type="entry name" value="STROIDFINGER"/>
</dbReference>
<dbReference type="PANTHER" id="PTHR24082">
    <property type="entry name" value="NUCLEAR HORMONE RECEPTOR"/>
    <property type="match status" value="1"/>
</dbReference>
<proteinExistence type="predicted"/>
<keyword evidence="5" id="KW-0805">Transcription regulation</keyword>
<evidence type="ECO:0000256" key="5">
    <source>
        <dbReference type="ARBA" id="ARBA00023015"/>
    </source>
</evidence>
<evidence type="ECO:0000256" key="8">
    <source>
        <dbReference type="ARBA" id="ARBA00023170"/>
    </source>
</evidence>
<comment type="caution">
    <text evidence="11">The sequence shown here is derived from an EMBL/GenBank/DDBJ whole genome shotgun (WGS) entry which is preliminary data.</text>
</comment>